<protein>
    <submittedName>
        <fullName evidence="3">Translation initiation factor IF-2-like</fullName>
    </submittedName>
</protein>
<feature type="compositionally biased region" description="Low complexity" evidence="1">
    <location>
        <begin position="291"/>
        <end position="305"/>
    </location>
</feature>
<dbReference type="Proteomes" id="UP001165780">
    <property type="component" value="Unplaced"/>
</dbReference>
<name>A0A9W2UL02_PANPR</name>
<evidence type="ECO:0000256" key="1">
    <source>
        <dbReference type="SAM" id="MobiDB-lite"/>
    </source>
</evidence>
<dbReference type="AlphaFoldDB" id="A0A9W2UL02"/>
<feature type="compositionally biased region" description="Low complexity" evidence="1">
    <location>
        <begin position="82"/>
        <end position="92"/>
    </location>
</feature>
<evidence type="ECO:0000313" key="2">
    <source>
        <dbReference type="Proteomes" id="UP001165780"/>
    </source>
</evidence>
<gene>
    <name evidence="3" type="primary">LOC109262918</name>
</gene>
<organism evidence="2 3">
    <name type="scientific">Panthera pardus</name>
    <name type="common">Leopard</name>
    <name type="synonym">Felis pardus</name>
    <dbReference type="NCBI Taxonomy" id="9691"/>
    <lineage>
        <taxon>Eukaryota</taxon>
        <taxon>Metazoa</taxon>
        <taxon>Chordata</taxon>
        <taxon>Craniata</taxon>
        <taxon>Vertebrata</taxon>
        <taxon>Euteleostomi</taxon>
        <taxon>Mammalia</taxon>
        <taxon>Eutheria</taxon>
        <taxon>Laurasiatheria</taxon>
        <taxon>Carnivora</taxon>
        <taxon>Feliformia</taxon>
        <taxon>Felidae</taxon>
        <taxon>Pantherinae</taxon>
        <taxon>Panthera</taxon>
    </lineage>
</organism>
<reference evidence="3" key="1">
    <citation type="submission" date="2025-08" db="UniProtKB">
        <authorList>
            <consortium name="RefSeq"/>
        </authorList>
    </citation>
    <scope>IDENTIFICATION</scope>
    <source>
        <tissue evidence="3">Whole blood</tissue>
    </source>
</reference>
<evidence type="ECO:0000313" key="3">
    <source>
        <dbReference type="RefSeq" id="XP_053747198.1"/>
    </source>
</evidence>
<proteinExistence type="predicted"/>
<keyword evidence="2" id="KW-1185">Reference proteome</keyword>
<dbReference type="GeneID" id="109262918"/>
<accession>A0A9W2UL02</accession>
<feature type="compositionally biased region" description="Basic residues" evidence="1">
    <location>
        <begin position="109"/>
        <end position="120"/>
    </location>
</feature>
<feature type="region of interest" description="Disordered" evidence="1">
    <location>
        <begin position="1"/>
        <end position="305"/>
    </location>
</feature>
<sequence length="358" mass="39087">MTENRGKRHFSPYRSPQKDKDERGATPPPALSGVRTCQERLGAGVRPHGKGRPSPGPSASALAPPLGQEPGPEVSARRRQARQGPSSGSQGPVRGGGGAQPPSSPARRGSPRRARWRPHLPRALPQPRPVASPTWRPRRASRTSQRDPVPLGTRSAGARGRRETLLGSRRRRPVCRQAADSEPVAQRVTAARASRRRLSPTTTWRPRPPQEAGGRGGRRRAGRLTARPPARGRHRRPPARGRHRLPYRREPEVGPGAAPHPQESRGTEPRGPGARVPLSPRGGPEAPGPGSPSWSSDGPPGSSSPSLDAFYFFFLRNCSDQDFQCYIEQRMLLSTWKKPRIALMERDATNPSLSRHPK</sequence>
<dbReference type="RefSeq" id="XP_053747198.1">
    <property type="nucleotide sequence ID" value="XM_053891223.1"/>
</dbReference>
<feature type="compositionally biased region" description="Basic residues" evidence="1">
    <location>
        <begin position="230"/>
        <end position="246"/>
    </location>
</feature>
<feature type="compositionally biased region" description="Basic residues" evidence="1">
    <location>
        <begin position="1"/>
        <end position="11"/>
    </location>
</feature>
<feature type="compositionally biased region" description="Low complexity" evidence="1">
    <location>
        <begin position="57"/>
        <end position="66"/>
    </location>
</feature>